<reference evidence="1 2" key="1">
    <citation type="submission" date="2018-07" db="EMBL/GenBank/DDBJ databases">
        <title>Campylobacter zealandensis sp. nov., isolated from birds and water in New Zealand.</title>
        <authorList>
            <person name="Wilkinson D.A."/>
            <person name="Biggs P.J."/>
            <person name="French N.P."/>
            <person name="Midwinter A.C."/>
        </authorList>
    </citation>
    <scope>NUCLEOTIDE SEQUENCE [LARGE SCALE GENOMIC DNA]</scope>
    <source>
        <strain evidence="1 2">B423b</strain>
    </source>
</reference>
<dbReference type="EMBL" id="QPGR01000003">
    <property type="protein sequence ID" value="TBR81782.1"/>
    <property type="molecule type" value="Genomic_DNA"/>
</dbReference>
<comment type="caution">
    <text evidence="1">The sequence shown here is derived from an EMBL/GenBank/DDBJ whole genome shotgun (WGS) entry which is preliminary data.</text>
</comment>
<evidence type="ECO:0000313" key="1">
    <source>
        <dbReference type="EMBL" id="TBR81782.1"/>
    </source>
</evidence>
<dbReference type="RefSeq" id="WP_131163137.1">
    <property type="nucleotide sequence ID" value="NZ_CP076657.1"/>
</dbReference>
<proteinExistence type="predicted"/>
<evidence type="ECO:0000313" key="2">
    <source>
        <dbReference type="Proteomes" id="UP000292583"/>
    </source>
</evidence>
<dbReference type="SUPFAM" id="SSF50331">
    <property type="entry name" value="MOP-like"/>
    <property type="match status" value="1"/>
</dbReference>
<dbReference type="OrthoDB" id="5360843at2"/>
<name>A0A4Q9JUZ6_9BACT</name>
<dbReference type="Gene3D" id="2.40.50.100">
    <property type="match status" value="1"/>
</dbReference>
<organism evidence="1 2">
    <name type="scientific">Campylobacter novaezeelandiae</name>
    <dbReference type="NCBI Taxonomy" id="2267891"/>
    <lineage>
        <taxon>Bacteria</taxon>
        <taxon>Pseudomonadati</taxon>
        <taxon>Campylobacterota</taxon>
        <taxon>Epsilonproteobacteria</taxon>
        <taxon>Campylobacterales</taxon>
        <taxon>Campylobacteraceae</taxon>
        <taxon>Campylobacter</taxon>
    </lineage>
</organism>
<dbReference type="Proteomes" id="UP000292583">
    <property type="component" value="Unassembled WGS sequence"/>
</dbReference>
<dbReference type="AlphaFoldDB" id="A0A4Q9JUZ6"/>
<protein>
    <submittedName>
        <fullName evidence="1">Molybdenum-pterin-binding protein</fullName>
    </submittedName>
</protein>
<accession>A0A4Q9JUZ6</accession>
<gene>
    <name evidence="1" type="ORF">DU473_02570</name>
</gene>
<sequence length="130" mass="15199">MNILKGKVLDIFHQDDIVMIRINVKNEIFSVLMLDFNSLDHLRPNSYVELLFKEHELCFGELNTKISIENTFKAKLIKIKKGEILWHIFFDFKGFLIGSIISAKKAKELNLNEDEEKLCFVKANDIILRT</sequence>
<keyword evidence="2" id="KW-1185">Reference proteome</keyword>
<dbReference type="InterPro" id="IPR008995">
    <property type="entry name" value="Mo/tungstate-bd_C_term_dom"/>
</dbReference>